<keyword evidence="14" id="KW-0756">Sterol biosynthesis</keyword>
<comment type="similarity">
    <text evidence="2 14">Belongs to the GHMP kinase family. Mevalonate kinase subfamily.</text>
</comment>
<dbReference type="InterPro" id="IPR036554">
    <property type="entry name" value="GHMP_kinase_C_sf"/>
</dbReference>
<dbReference type="Pfam" id="PF08544">
    <property type="entry name" value="GHMP_kinases_C"/>
    <property type="match status" value="1"/>
</dbReference>
<keyword evidence="10" id="KW-0460">Magnesium</keyword>
<evidence type="ECO:0000256" key="3">
    <source>
        <dbReference type="ARBA" id="ARBA00012103"/>
    </source>
</evidence>
<evidence type="ECO:0000256" key="2">
    <source>
        <dbReference type="ARBA" id="ARBA00006495"/>
    </source>
</evidence>
<dbReference type="PRINTS" id="PR00959">
    <property type="entry name" value="MEVGALKINASE"/>
</dbReference>
<dbReference type="InterPro" id="IPR006204">
    <property type="entry name" value="GHMP_kinase_N_dom"/>
</dbReference>
<evidence type="ECO:0000256" key="14">
    <source>
        <dbReference type="RuleBase" id="RU363087"/>
    </source>
</evidence>
<dbReference type="Proteomes" id="UP000011958">
    <property type="component" value="Unassembled WGS sequence"/>
</dbReference>
<dbReference type="InterPro" id="IPR006205">
    <property type="entry name" value="Mev_gal_kin"/>
</dbReference>
<evidence type="ECO:0000256" key="7">
    <source>
        <dbReference type="ARBA" id="ARBA00022741"/>
    </source>
</evidence>
<gene>
    <name evidence="17" type="ORF">PNEG_02058</name>
</gene>
<sequence>MKTVFVSSPGKVILFGEHAVVYGKAAIAASVSLKSYLMIFSDESEESIVRIEFPDIDLKKSWKQDNFPWKDFSLNDPLLPPPRIDEVHISFLTYFSKDEPLLYSKIIQAFLYLYLSLSRYDKKKSVAFILRSAIPIGSGLGSSASISVCLAAGLLLFNDHITPPNGTLLDKRSLSIINSWAFNGEMCIHGNPSGIDNTVSSEGGIVFFRKTNSDPPFIFEIFHDFPALPLLLVNTLQLRSTSTLVNSVKNLYQNYKDIISPIFDSIDHISMNFKILYEKSRKSEHCYLDRLQVGTLMRINHDLLCALGVGHQKFDEIIKIANDYNIGWTKLTGAGGGGCVIILLREELNAEIIHEFELQLVSNGFEVYKVSLGDKGLGMLNNCDDDFYKKFINIRNKEQFEDFLEFEKTKYWKYWT</sequence>
<evidence type="ECO:0000256" key="10">
    <source>
        <dbReference type="ARBA" id="ARBA00022842"/>
    </source>
</evidence>
<comment type="caution">
    <text evidence="17">The sequence shown here is derived from an EMBL/GenBank/DDBJ whole genome shotgun (WGS) entry which is preliminary data.</text>
</comment>
<comment type="pathway">
    <text evidence="13 14">Isoprenoid biosynthesis; isopentenyl diphosphate biosynthesis via mevalonate pathway; isopentenyl diphosphate from (R)-mevalonate: step 1/3.</text>
</comment>
<dbReference type="eggNOG" id="KOG1511">
    <property type="taxonomic scope" value="Eukaryota"/>
</dbReference>
<keyword evidence="14" id="KW-0753">Steroid metabolism</keyword>
<evidence type="ECO:0000256" key="8">
    <source>
        <dbReference type="ARBA" id="ARBA00022777"/>
    </source>
</evidence>
<evidence type="ECO:0000256" key="6">
    <source>
        <dbReference type="ARBA" id="ARBA00022679"/>
    </source>
</evidence>
<proteinExistence type="inferred from homology"/>
<dbReference type="Pfam" id="PF00288">
    <property type="entry name" value="GHMP_kinases_N"/>
    <property type="match status" value="1"/>
</dbReference>
<name>M7NMI1_PNEMU</name>
<comment type="catalytic activity">
    <reaction evidence="12">
        <text>(R)-mevalonate + ATP = (R)-5-phosphomevalonate + ADP + H(+)</text>
        <dbReference type="Rhea" id="RHEA:17065"/>
        <dbReference type="ChEBI" id="CHEBI:15378"/>
        <dbReference type="ChEBI" id="CHEBI:30616"/>
        <dbReference type="ChEBI" id="CHEBI:36464"/>
        <dbReference type="ChEBI" id="CHEBI:58146"/>
        <dbReference type="ChEBI" id="CHEBI:456216"/>
        <dbReference type="EC" id="2.7.1.36"/>
    </reaction>
    <physiologicalReaction direction="left-to-right" evidence="12">
        <dbReference type="Rhea" id="RHEA:17066"/>
    </physiologicalReaction>
</comment>
<keyword evidence="18" id="KW-1185">Reference proteome</keyword>
<keyword evidence="4 14" id="KW-0963">Cytoplasm</keyword>
<evidence type="ECO:0000256" key="5">
    <source>
        <dbReference type="ARBA" id="ARBA00022516"/>
    </source>
</evidence>
<comment type="subcellular location">
    <subcellularLocation>
        <location evidence="1 14">Cytoplasm</location>
    </subcellularLocation>
</comment>
<dbReference type="GO" id="GO:0004496">
    <property type="term" value="F:mevalonate kinase activity"/>
    <property type="evidence" value="ECO:0007669"/>
    <property type="project" value="UniProtKB-EC"/>
</dbReference>
<dbReference type="SUPFAM" id="SSF54211">
    <property type="entry name" value="Ribosomal protein S5 domain 2-like"/>
    <property type="match status" value="1"/>
</dbReference>
<dbReference type="Gene3D" id="3.30.230.10">
    <property type="match status" value="1"/>
</dbReference>
<dbReference type="NCBIfam" id="TIGR00549">
    <property type="entry name" value="mevalon_kin"/>
    <property type="match status" value="1"/>
</dbReference>
<dbReference type="Gene3D" id="3.30.70.890">
    <property type="entry name" value="GHMP kinase, C-terminal domain"/>
    <property type="match status" value="1"/>
</dbReference>
<keyword evidence="6 14" id="KW-0808">Transferase</keyword>
<keyword evidence="7 14" id="KW-0547">Nucleotide-binding</keyword>
<dbReference type="STRING" id="1069680.M7NMI1"/>
<dbReference type="PROSITE" id="PS00627">
    <property type="entry name" value="GHMP_KINASES_ATP"/>
    <property type="match status" value="1"/>
</dbReference>
<evidence type="ECO:0000256" key="1">
    <source>
        <dbReference type="ARBA" id="ARBA00004496"/>
    </source>
</evidence>
<feature type="domain" description="GHMP kinase N-terminal" evidence="15">
    <location>
        <begin position="120"/>
        <end position="200"/>
    </location>
</feature>
<comment type="function">
    <text evidence="14">Mevalonate kinase; part of the second module of ergosterol biosynthesis pathway that includes the middle steps of the pathway. The second module is carried out in the vacuole and involves the formation of farnesyl diphosphate, which is also an important intermediate in the biosynthesis of ubiquinone, dolichol, heme and prenylated proteins.</text>
</comment>
<dbReference type="OMA" id="LMDFNHG"/>
<keyword evidence="8 14" id="KW-0418">Kinase</keyword>
<dbReference type="PANTHER" id="PTHR43290">
    <property type="entry name" value="MEVALONATE KINASE"/>
    <property type="match status" value="1"/>
</dbReference>
<protein>
    <recommendedName>
        <fullName evidence="3 14">Mevalonate kinase</fullName>
        <shortName evidence="14">MK</shortName>
        <ecNumber evidence="3 14">2.7.1.36</ecNumber>
    </recommendedName>
</protein>
<dbReference type="InterPro" id="IPR014721">
    <property type="entry name" value="Ribsml_uS5_D2-typ_fold_subgr"/>
</dbReference>
<dbReference type="GO" id="GO:0006696">
    <property type="term" value="P:ergosterol biosynthetic process"/>
    <property type="evidence" value="ECO:0007669"/>
    <property type="project" value="TreeGrafter"/>
</dbReference>
<dbReference type="GO" id="GO:0005524">
    <property type="term" value="F:ATP binding"/>
    <property type="evidence" value="ECO:0007669"/>
    <property type="project" value="UniProtKB-KW"/>
</dbReference>
<evidence type="ECO:0000259" key="15">
    <source>
        <dbReference type="Pfam" id="PF00288"/>
    </source>
</evidence>
<dbReference type="GO" id="GO:0019287">
    <property type="term" value="P:isopentenyl diphosphate biosynthetic process, mevalonate pathway"/>
    <property type="evidence" value="ECO:0007669"/>
    <property type="project" value="UniProtKB-UniPathway"/>
</dbReference>
<evidence type="ECO:0000256" key="11">
    <source>
        <dbReference type="ARBA" id="ARBA00023098"/>
    </source>
</evidence>
<dbReference type="PANTHER" id="PTHR43290:SF2">
    <property type="entry name" value="MEVALONATE KINASE"/>
    <property type="match status" value="1"/>
</dbReference>
<evidence type="ECO:0000313" key="17">
    <source>
        <dbReference type="EMBL" id="EMR09878.1"/>
    </source>
</evidence>
<evidence type="ECO:0000259" key="16">
    <source>
        <dbReference type="Pfam" id="PF08544"/>
    </source>
</evidence>
<dbReference type="GeneID" id="19895752"/>
<keyword evidence="9 14" id="KW-0067">ATP-binding</keyword>
<dbReference type="EC" id="2.7.1.36" evidence="3 14"/>
<dbReference type="OrthoDB" id="1652964at2759"/>
<keyword evidence="5 14" id="KW-0444">Lipid biosynthesis</keyword>
<feature type="domain" description="GHMP kinase C-terminal" evidence="16">
    <location>
        <begin position="292"/>
        <end position="354"/>
    </location>
</feature>
<dbReference type="InterPro" id="IPR006203">
    <property type="entry name" value="GHMP_knse_ATP-bd_CS"/>
</dbReference>
<evidence type="ECO:0000256" key="12">
    <source>
        <dbReference type="ARBA" id="ARBA00029310"/>
    </source>
</evidence>
<dbReference type="GO" id="GO:0005829">
    <property type="term" value="C:cytosol"/>
    <property type="evidence" value="ECO:0007669"/>
    <property type="project" value="TreeGrafter"/>
</dbReference>
<dbReference type="RefSeq" id="XP_007874039.1">
    <property type="nucleotide sequence ID" value="XM_007875848.1"/>
</dbReference>
<organism evidence="17 18">
    <name type="scientific">Pneumocystis murina (strain B123)</name>
    <name type="common">Mouse pneumocystis pneumonia agent</name>
    <name type="synonym">Pneumocystis carinii f. sp. muris</name>
    <dbReference type="NCBI Taxonomy" id="1069680"/>
    <lineage>
        <taxon>Eukaryota</taxon>
        <taxon>Fungi</taxon>
        <taxon>Dikarya</taxon>
        <taxon>Ascomycota</taxon>
        <taxon>Taphrinomycotina</taxon>
        <taxon>Pneumocystomycetes</taxon>
        <taxon>Pneumocystaceae</taxon>
        <taxon>Pneumocystis</taxon>
    </lineage>
</organism>
<dbReference type="InterPro" id="IPR013750">
    <property type="entry name" value="GHMP_kinase_C_dom"/>
</dbReference>
<evidence type="ECO:0000256" key="4">
    <source>
        <dbReference type="ARBA" id="ARBA00022490"/>
    </source>
</evidence>
<keyword evidence="11 14" id="KW-0443">Lipid metabolism</keyword>
<evidence type="ECO:0000256" key="13">
    <source>
        <dbReference type="ARBA" id="ARBA00029438"/>
    </source>
</evidence>
<accession>M7NMI1</accession>
<dbReference type="UniPathway" id="UPA00057">
    <property type="reaction ID" value="UER00098"/>
</dbReference>
<keyword evidence="14" id="KW-0752">Steroid biosynthesis</keyword>
<keyword evidence="14" id="KW-1207">Sterol metabolism</keyword>
<dbReference type="EMBL" id="AFWA02000009">
    <property type="protein sequence ID" value="EMR09878.1"/>
    <property type="molecule type" value="Genomic_DNA"/>
</dbReference>
<evidence type="ECO:0000256" key="9">
    <source>
        <dbReference type="ARBA" id="ARBA00022840"/>
    </source>
</evidence>
<dbReference type="SUPFAM" id="SSF55060">
    <property type="entry name" value="GHMP Kinase, C-terminal domain"/>
    <property type="match status" value="1"/>
</dbReference>
<evidence type="ECO:0000313" key="18">
    <source>
        <dbReference type="Proteomes" id="UP000011958"/>
    </source>
</evidence>
<dbReference type="InterPro" id="IPR020568">
    <property type="entry name" value="Ribosomal_Su5_D2-typ_SF"/>
</dbReference>
<dbReference type="HOGENOM" id="CLU_017814_0_1_1"/>
<dbReference type="AlphaFoldDB" id="M7NMI1"/>
<reference evidence="18" key="1">
    <citation type="journal article" date="2016" name="Nat. Commun.">
        <title>Genome analysis of three Pneumocystis species reveals adaptation mechanisms to life exclusively in mammalian hosts.</title>
        <authorList>
            <person name="Ma L."/>
            <person name="Chen Z."/>
            <person name="Huang D.W."/>
            <person name="Kutty G."/>
            <person name="Ishihara M."/>
            <person name="Wang H."/>
            <person name="Abouelleil A."/>
            <person name="Bishop L."/>
            <person name="Davey E."/>
            <person name="Deng R."/>
            <person name="Deng X."/>
            <person name="Fan L."/>
            <person name="Fantoni G."/>
            <person name="Fitzgerald M."/>
            <person name="Gogineni E."/>
            <person name="Goldberg J.M."/>
            <person name="Handley G."/>
            <person name="Hu X."/>
            <person name="Huber C."/>
            <person name="Jiao X."/>
            <person name="Jones K."/>
            <person name="Levin J.Z."/>
            <person name="Liu Y."/>
            <person name="Macdonald P."/>
            <person name="Melnikov A."/>
            <person name="Raley C."/>
            <person name="Sassi M."/>
            <person name="Sherman B.T."/>
            <person name="Song X."/>
            <person name="Sykes S."/>
            <person name="Tran B."/>
            <person name="Walsh L."/>
            <person name="Xia Y."/>
            <person name="Yang J."/>
            <person name="Young S."/>
            <person name="Zeng Q."/>
            <person name="Zheng X."/>
            <person name="Stephens R."/>
            <person name="Nusbaum C."/>
            <person name="Birren B.W."/>
            <person name="Azadi P."/>
            <person name="Lempicki R.A."/>
            <person name="Cuomo C.A."/>
            <person name="Kovacs J.A."/>
        </authorList>
    </citation>
    <scope>NUCLEOTIDE SEQUENCE [LARGE SCALE GENOMIC DNA]</scope>
    <source>
        <strain evidence="18">B123</strain>
    </source>
</reference>
<dbReference type="VEuPathDB" id="FungiDB:PNEG_02058"/>